<accession>A0ABS7IBA7</accession>
<keyword evidence="3" id="KW-1185">Reference proteome</keyword>
<keyword evidence="2" id="KW-0378">Hydrolase</keyword>
<dbReference type="InterPro" id="IPR029058">
    <property type="entry name" value="AB_hydrolase_fold"/>
</dbReference>
<dbReference type="Gene3D" id="3.40.50.1820">
    <property type="entry name" value="alpha/beta hydrolase"/>
    <property type="match status" value="1"/>
</dbReference>
<evidence type="ECO:0000259" key="1">
    <source>
        <dbReference type="Pfam" id="PF12697"/>
    </source>
</evidence>
<dbReference type="Proteomes" id="UP000770629">
    <property type="component" value="Unassembled WGS sequence"/>
</dbReference>
<dbReference type="SUPFAM" id="SSF53474">
    <property type="entry name" value="alpha/beta-Hydrolases"/>
    <property type="match status" value="1"/>
</dbReference>
<feature type="domain" description="AB hydrolase-1" evidence="1">
    <location>
        <begin position="17"/>
        <end position="159"/>
    </location>
</feature>
<comment type="caution">
    <text evidence="2">The sequence shown here is derived from an EMBL/GenBank/DDBJ whole genome shotgun (WGS) entry which is preliminary data.</text>
</comment>
<dbReference type="PANTHER" id="PTHR43689">
    <property type="entry name" value="HYDROLASE"/>
    <property type="match status" value="1"/>
</dbReference>
<organism evidence="2 3">
    <name type="scientific">Rhizobium lentis</name>
    <dbReference type="NCBI Taxonomy" id="1138194"/>
    <lineage>
        <taxon>Bacteria</taxon>
        <taxon>Pseudomonadati</taxon>
        <taxon>Pseudomonadota</taxon>
        <taxon>Alphaproteobacteria</taxon>
        <taxon>Hyphomicrobiales</taxon>
        <taxon>Rhizobiaceae</taxon>
        <taxon>Rhizobium/Agrobacterium group</taxon>
        <taxon>Rhizobium</taxon>
    </lineage>
</organism>
<proteinExistence type="predicted"/>
<protein>
    <submittedName>
        <fullName evidence="2">Alpha/beta hydrolase</fullName>
    </submittedName>
</protein>
<dbReference type="Pfam" id="PF12697">
    <property type="entry name" value="Abhydrolase_6"/>
    <property type="match status" value="1"/>
</dbReference>
<dbReference type="GO" id="GO:0016787">
    <property type="term" value="F:hydrolase activity"/>
    <property type="evidence" value="ECO:0007669"/>
    <property type="project" value="UniProtKB-KW"/>
</dbReference>
<gene>
    <name evidence="2" type="ORF">HJB60_04315</name>
</gene>
<dbReference type="InterPro" id="IPR000073">
    <property type="entry name" value="AB_hydrolase_1"/>
</dbReference>
<evidence type="ECO:0000313" key="2">
    <source>
        <dbReference type="EMBL" id="MBX5088400.1"/>
    </source>
</evidence>
<dbReference type="PANTHER" id="PTHR43689:SF8">
    <property type="entry name" value="ALPHA_BETA-HYDROLASES SUPERFAMILY PROTEIN"/>
    <property type="match status" value="1"/>
</dbReference>
<reference evidence="2 3" key="1">
    <citation type="submission" date="2020-04" db="EMBL/GenBank/DDBJ databases">
        <title>Global-level population genomics: horizontal gene transfer, symbiosis and evolution in Rhizobia.</title>
        <authorList>
            <person name="Gai Y."/>
        </authorList>
    </citation>
    <scope>NUCLEOTIDE SEQUENCE [LARGE SCALE GENOMIC DNA]</scope>
    <source>
        <strain evidence="2 3">BLR33</strain>
    </source>
</reference>
<dbReference type="EMBL" id="JABDYF010000001">
    <property type="protein sequence ID" value="MBX5088400.1"/>
    <property type="molecule type" value="Genomic_DNA"/>
</dbReference>
<name>A0ABS7IBA7_9HYPH</name>
<evidence type="ECO:0000313" key="3">
    <source>
        <dbReference type="Proteomes" id="UP000770629"/>
    </source>
</evidence>
<sequence length="244" mass="27303">MVLRGHLLDKRNYRSLTLIDPVALSPWGTPLPRYARQHESIFAGLPDFIQRAVVPAYIEGAVFTPLSAEAMALYAEPGFGPLGQPAFWRQIAQFDEKYTNEIESKYDSFRCPVMILWGKEDKWISVDFAYKLAAKIAGSRLKIVPNAGHIVQEDAPEAIILSSSNFFRTPEIVENARLQVGRSLHRDTKTAREGSDCQCVVTDFLKTSLRRAGVLQPSAAGCVIANRLTEDPYCGAERNEMRDQ</sequence>